<keyword evidence="8" id="KW-1185">Reference proteome</keyword>
<evidence type="ECO:0000256" key="1">
    <source>
        <dbReference type="ARBA" id="ARBA00004418"/>
    </source>
</evidence>
<dbReference type="InterPro" id="IPR000914">
    <property type="entry name" value="SBP_5_dom"/>
</dbReference>
<proteinExistence type="inferred from homology"/>
<comment type="similarity">
    <text evidence="2">Belongs to the bacterial solute-binding protein 5 family.</text>
</comment>
<reference evidence="8" key="1">
    <citation type="journal article" date="2019" name="Int. J. Syst. Evol. Microbiol.">
        <title>The Global Catalogue of Microorganisms (GCM) 10K type strain sequencing project: providing services to taxonomists for standard genome sequencing and annotation.</title>
        <authorList>
            <consortium name="The Broad Institute Genomics Platform"/>
            <consortium name="The Broad Institute Genome Sequencing Center for Infectious Disease"/>
            <person name="Wu L."/>
            <person name="Ma J."/>
        </authorList>
    </citation>
    <scope>NUCLEOTIDE SEQUENCE [LARGE SCALE GENOMIC DNA]</scope>
    <source>
        <strain evidence="8">CECT 7131</strain>
    </source>
</reference>
<evidence type="ECO:0000256" key="2">
    <source>
        <dbReference type="ARBA" id="ARBA00005695"/>
    </source>
</evidence>
<evidence type="ECO:0000313" key="8">
    <source>
        <dbReference type="Proteomes" id="UP001529369"/>
    </source>
</evidence>
<keyword evidence="3" id="KW-0813">Transport</keyword>
<keyword evidence="4 5" id="KW-0732">Signal</keyword>
<evidence type="ECO:0000256" key="5">
    <source>
        <dbReference type="SAM" id="SignalP"/>
    </source>
</evidence>
<dbReference type="InterPro" id="IPR039424">
    <property type="entry name" value="SBP_5"/>
</dbReference>
<sequence length="536" mass="59573">MRDRARGLALAFALGMAWVAGAGMAPGAAQARSVRWAASGDPNTMDPHSQNVGTVTMVLQQIYDPLIKRERDLSLAPGLATAWVQAEPGRWRFTLRDGVKFHEGEAFGAEDVAFSLQRALQPTSNFGIYVDTIERAVVVDPLTVDILTKTPDPILPNKLASVFMMSKAWAERNNAARPQNTRAREELFTTRNTNGTGAYRLASREPDVRTVLARNDAWWGWAVEGNAGNVTEIVYRPIASDATRVAALLSGEVDFVLDPPLQDLGRLRAAPGVKVLEGPEVRSIFLAMDLSRDELLYADVKGTNPFKDIRVRRALYQAIDIQAIHRTTMRGQSVVTGTLFPEQVNGYAKEEDVRLPFDAARARALLAEAGYPQGFAVTLDCPNNRYINDEQICQNIAAMWSRIGVRTAVKSQPLAPFFAQVQRDDTSIYLLGWGVPTLDALYSFQSLLATRAGAQGDGIWNYGRYSNPAMDALIQRMKVETGETRQATIREALRLYREDIPHIPLHHQMIPWAMRSNITIPHMANNQPYFRWAVVN</sequence>
<dbReference type="Pfam" id="PF00496">
    <property type="entry name" value="SBP_bac_5"/>
    <property type="match status" value="1"/>
</dbReference>
<evidence type="ECO:0000256" key="4">
    <source>
        <dbReference type="ARBA" id="ARBA00022729"/>
    </source>
</evidence>
<dbReference type="Gene3D" id="3.10.105.10">
    <property type="entry name" value="Dipeptide-binding Protein, Domain 3"/>
    <property type="match status" value="1"/>
</dbReference>
<dbReference type="PANTHER" id="PTHR30290">
    <property type="entry name" value="PERIPLASMIC BINDING COMPONENT OF ABC TRANSPORTER"/>
    <property type="match status" value="1"/>
</dbReference>
<dbReference type="InterPro" id="IPR030678">
    <property type="entry name" value="Peptide/Ni-bd"/>
</dbReference>
<name>A0ABT7ZZA4_9PROT</name>
<dbReference type="SUPFAM" id="SSF53850">
    <property type="entry name" value="Periplasmic binding protein-like II"/>
    <property type="match status" value="1"/>
</dbReference>
<dbReference type="Gene3D" id="3.40.190.10">
    <property type="entry name" value="Periplasmic binding protein-like II"/>
    <property type="match status" value="1"/>
</dbReference>
<feature type="domain" description="Solute-binding protein family 5" evidence="6">
    <location>
        <begin position="75"/>
        <end position="451"/>
    </location>
</feature>
<evidence type="ECO:0000256" key="3">
    <source>
        <dbReference type="ARBA" id="ARBA00022448"/>
    </source>
</evidence>
<dbReference type="PANTHER" id="PTHR30290:SF9">
    <property type="entry name" value="OLIGOPEPTIDE-BINDING PROTEIN APPA"/>
    <property type="match status" value="1"/>
</dbReference>
<dbReference type="RefSeq" id="WP_290314510.1">
    <property type="nucleotide sequence ID" value="NZ_JAUFPN010000001.1"/>
</dbReference>
<dbReference type="Gene3D" id="3.90.76.10">
    <property type="entry name" value="Dipeptide-binding Protein, Domain 1"/>
    <property type="match status" value="1"/>
</dbReference>
<accession>A0ABT7ZZA4</accession>
<comment type="caution">
    <text evidence="7">The sequence shown here is derived from an EMBL/GenBank/DDBJ whole genome shotgun (WGS) entry which is preliminary data.</text>
</comment>
<gene>
    <name evidence="7" type="ORF">QWZ14_00095</name>
</gene>
<feature type="signal peptide" evidence="5">
    <location>
        <begin position="1"/>
        <end position="22"/>
    </location>
</feature>
<dbReference type="CDD" id="cd08498">
    <property type="entry name" value="PBP2_NikA_DppA_OppA_like_2"/>
    <property type="match status" value="1"/>
</dbReference>
<evidence type="ECO:0000313" key="7">
    <source>
        <dbReference type="EMBL" id="MDN3562789.1"/>
    </source>
</evidence>
<protein>
    <submittedName>
        <fullName evidence="7">ABC transporter substrate-binding protein</fullName>
    </submittedName>
</protein>
<comment type="subcellular location">
    <subcellularLocation>
        <location evidence="1">Periplasm</location>
    </subcellularLocation>
</comment>
<feature type="chain" id="PRO_5045137611" evidence="5">
    <location>
        <begin position="23"/>
        <end position="536"/>
    </location>
</feature>
<dbReference type="PIRSF" id="PIRSF002741">
    <property type="entry name" value="MppA"/>
    <property type="match status" value="1"/>
</dbReference>
<evidence type="ECO:0000259" key="6">
    <source>
        <dbReference type="Pfam" id="PF00496"/>
    </source>
</evidence>
<dbReference type="Proteomes" id="UP001529369">
    <property type="component" value="Unassembled WGS sequence"/>
</dbReference>
<dbReference type="EMBL" id="JAUFPN010000001">
    <property type="protein sequence ID" value="MDN3562789.1"/>
    <property type="molecule type" value="Genomic_DNA"/>
</dbReference>
<organism evidence="7 8">
    <name type="scientific">Paeniroseomonas aquatica</name>
    <dbReference type="NCBI Taxonomy" id="373043"/>
    <lineage>
        <taxon>Bacteria</taxon>
        <taxon>Pseudomonadati</taxon>
        <taxon>Pseudomonadota</taxon>
        <taxon>Alphaproteobacteria</taxon>
        <taxon>Acetobacterales</taxon>
        <taxon>Acetobacteraceae</taxon>
        <taxon>Paeniroseomonas</taxon>
    </lineage>
</organism>